<organism evidence="1 2">
    <name type="scientific">Symbiodinium natans</name>
    <dbReference type="NCBI Taxonomy" id="878477"/>
    <lineage>
        <taxon>Eukaryota</taxon>
        <taxon>Sar</taxon>
        <taxon>Alveolata</taxon>
        <taxon>Dinophyceae</taxon>
        <taxon>Suessiales</taxon>
        <taxon>Symbiodiniaceae</taxon>
        <taxon>Symbiodinium</taxon>
    </lineage>
</organism>
<evidence type="ECO:0008006" key="3">
    <source>
        <dbReference type="Google" id="ProtNLM"/>
    </source>
</evidence>
<dbReference type="PANTHER" id="PTHR19446">
    <property type="entry name" value="REVERSE TRANSCRIPTASES"/>
    <property type="match status" value="1"/>
</dbReference>
<sequence length="579" mass="65145">MPRVVGARADCSSHRIGRSGQQRLTPAEAAAAQMWKQVHQSIHQGNEEKLLDAIETLEKDGHMHEGTFAWTAAELAIQSRFDVPTHVAAWAAEDVLANFGTQPARSNLTFVSANVTRWRKDLAPWIGQHRPSVCILQETHVHPDQGDLIVNHALSGFFANLSGAIELSVYGVMQGRGSIPKMIRSKLLTPVMPAASWGGSETSFWNRVVVWLEACVRKFHSSSFALGAAKRIPEMWHGNHSQQEAFVTDLVALLRDHSEALVQPLLQVAREQRKYHAQAWAKQKSSSYICWLKHSSQKGMRPLFRSVKAEEAIHVRPFTDAPVQERIYLRWRQWFDLWTQPTGVDPELLCELRRRAVEQAGSLDPIPLDKAVAYFKKVPTKAPGLDGWTCEVLHNLQPNAVQAILDFFRHCELEASWPDQFVFSLIALLPKSDKRERPIALMHILYRSWVRLRWKLVADWQRAYSRQASWDKAVPGSQVLDVALSRLVLGESVRHQKHHLITLFLDLETFYDRCRFDDPIRFPTRLSAASPSPGSSHLPGAEVCSVRGLFVSSNPSLEGGVSWLSSCALCLEAGDTPDS</sequence>
<proteinExistence type="predicted"/>
<protein>
    <recommendedName>
        <fullName evidence="3">Reverse transcriptase domain-containing protein</fullName>
    </recommendedName>
</protein>
<dbReference type="AlphaFoldDB" id="A0A812KK72"/>
<accession>A0A812KK72</accession>
<keyword evidence="2" id="KW-1185">Reference proteome</keyword>
<dbReference type="EMBL" id="CAJNDS010000651">
    <property type="protein sequence ID" value="CAE7225467.1"/>
    <property type="molecule type" value="Genomic_DNA"/>
</dbReference>
<reference evidence="1" key="1">
    <citation type="submission" date="2021-02" db="EMBL/GenBank/DDBJ databases">
        <authorList>
            <person name="Dougan E. K."/>
            <person name="Rhodes N."/>
            <person name="Thang M."/>
            <person name="Chan C."/>
        </authorList>
    </citation>
    <scope>NUCLEOTIDE SEQUENCE</scope>
</reference>
<evidence type="ECO:0000313" key="2">
    <source>
        <dbReference type="Proteomes" id="UP000604046"/>
    </source>
</evidence>
<evidence type="ECO:0000313" key="1">
    <source>
        <dbReference type="EMBL" id="CAE7225467.1"/>
    </source>
</evidence>
<name>A0A812KK72_9DINO</name>
<dbReference type="OrthoDB" id="447596at2759"/>
<gene>
    <name evidence="1" type="ORF">SNAT2548_LOCUS8687</name>
</gene>
<dbReference type="Proteomes" id="UP000604046">
    <property type="component" value="Unassembled WGS sequence"/>
</dbReference>
<comment type="caution">
    <text evidence="1">The sequence shown here is derived from an EMBL/GenBank/DDBJ whole genome shotgun (WGS) entry which is preliminary data.</text>
</comment>